<protein>
    <recommendedName>
        <fullName evidence="2">QRICH1-like domain-containing protein</fullName>
    </recommendedName>
</protein>
<dbReference type="GO" id="GO:0003677">
    <property type="term" value="F:DNA binding"/>
    <property type="evidence" value="ECO:0007669"/>
    <property type="project" value="InterPro"/>
</dbReference>
<dbReference type="PANTHER" id="PTHR21446">
    <property type="entry name" value="DUF3504 DOMAIN-CONTAINING PROTEIN"/>
    <property type="match status" value="1"/>
</dbReference>
<dbReference type="Pfam" id="PF25561">
    <property type="entry name" value="QRICH1"/>
    <property type="match status" value="1"/>
</dbReference>
<evidence type="ECO:0000313" key="3">
    <source>
        <dbReference type="EMBL" id="CAG2229269.1"/>
    </source>
</evidence>
<gene>
    <name evidence="3" type="ORF">MEDL_42195</name>
</gene>
<proteinExistence type="predicted"/>
<dbReference type="PANTHER" id="PTHR21446:SF13">
    <property type="entry name" value="DUF3504 DOMAIN-CONTAINING PROTEIN"/>
    <property type="match status" value="1"/>
</dbReference>
<evidence type="ECO:0000259" key="2">
    <source>
        <dbReference type="Pfam" id="PF25561"/>
    </source>
</evidence>
<evidence type="ECO:0000256" key="1">
    <source>
        <dbReference type="ARBA" id="ARBA00023172"/>
    </source>
</evidence>
<sequence length="461" mass="52884">MILKEAMMADAFSLPLESLPDWLEIEHVDSDDLVLSQVLQEVEEDMSLANASATIEENIRLSQIHPNMEPFYNMSVSQAVDYYHLGTFDLGDFLLTDFKDKDVEPVRFTAPVLDEDVELVRFTAPVSDEDIEKLISSQTNANTKKNTKWSIGVFNEWRIARSKHGDSIADIHMLEAAEMNHWLQRFVIEVRNKKGEEYPPKSLYSIICGLLRYCKDMNVNDKNFLDEKDLRFVTFRRVLDSRMKELLSKGFGTKVKRADPLSLQDEENLWQKVFWNDEFCPRCIATHFQKYLEALGNDGIFYRKPLEGNSEQTIRYGKQAVGINKLDLFMKEICQKGGIQGNFSNHSGKRTCATQLYQAGIEEQEIMGRTGHRSNAVRTYKTSNETIQKKVSHVLNPPRDATETAEVSFFEENSSDEPTTENTSVLATPPMKRQRTTPEILKDVTNTKGVVQFSNCNFNFH</sequence>
<feature type="domain" description="QRICH1-like" evidence="2">
    <location>
        <begin position="163"/>
        <end position="244"/>
    </location>
</feature>
<keyword evidence="4" id="KW-1185">Reference proteome</keyword>
<accession>A0A8S3T619</accession>
<keyword evidence="1" id="KW-0233">DNA recombination</keyword>
<dbReference type="InterPro" id="IPR011010">
    <property type="entry name" value="DNA_brk_join_enz"/>
</dbReference>
<name>A0A8S3T619_MYTED</name>
<dbReference type="Proteomes" id="UP000683360">
    <property type="component" value="Unassembled WGS sequence"/>
</dbReference>
<dbReference type="InterPro" id="IPR052787">
    <property type="entry name" value="MAVS"/>
</dbReference>
<dbReference type="InterPro" id="IPR013762">
    <property type="entry name" value="Integrase-like_cat_sf"/>
</dbReference>
<dbReference type="EMBL" id="CAJPWZ010002023">
    <property type="protein sequence ID" value="CAG2229269.1"/>
    <property type="molecule type" value="Genomic_DNA"/>
</dbReference>
<dbReference type="GO" id="GO:0015074">
    <property type="term" value="P:DNA integration"/>
    <property type="evidence" value="ECO:0007669"/>
    <property type="project" value="InterPro"/>
</dbReference>
<dbReference type="AlphaFoldDB" id="A0A8S3T619"/>
<dbReference type="InterPro" id="IPR057926">
    <property type="entry name" value="QRICH1_dom"/>
</dbReference>
<comment type="caution">
    <text evidence="3">The sequence shown here is derived from an EMBL/GenBank/DDBJ whole genome shotgun (WGS) entry which is preliminary data.</text>
</comment>
<dbReference type="GO" id="GO:0006310">
    <property type="term" value="P:DNA recombination"/>
    <property type="evidence" value="ECO:0007669"/>
    <property type="project" value="UniProtKB-KW"/>
</dbReference>
<reference evidence="3" key="1">
    <citation type="submission" date="2021-03" db="EMBL/GenBank/DDBJ databases">
        <authorList>
            <person name="Bekaert M."/>
        </authorList>
    </citation>
    <scope>NUCLEOTIDE SEQUENCE</scope>
</reference>
<dbReference type="SUPFAM" id="SSF56349">
    <property type="entry name" value="DNA breaking-rejoining enzymes"/>
    <property type="match status" value="1"/>
</dbReference>
<organism evidence="3 4">
    <name type="scientific">Mytilus edulis</name>
    <name type="common">Blue mussel</name>
    <dbReference type="NCBI Taxonomy" id="6550"/>
    <lineage>
        <taxon>Eukaryota</taxon>
        <taxon>Metazoa</taxon>
        <taxon>Spiralia</taxon>
        <taxon>Lophotrochozoa</taxon>
        <taxon>Mollusca</taxon>
        <taxon>Bivalvia</taxon>
        <taxon>Autobranchia</taxon>
        <taxon>Pteriomorphia</taxon>
        <taxon>Mytilida</taxon>
        <taxon>Mytiloidea</taxon>
        <taxon>Mytilidae</taxon>
        <taxon>Mytilinae</taxon>
        <taxon>Mytilus</taxon>
    </lineage>
</organism>
<evidence type="ECO:0000313" key="4">
    <source>
        <dbReference type="Proteomes" id="UP000683360"/>
    </source>
</evidence>
<dbReference type="Gene3D" id="1.10.443.10">
    <property type="entry name" value="Intergrase catalytic core"/>
    <property type="match status" value="1"/>
</dbReference>
<dbReference type="OrthoDB" id="10040310at2759"/>